<feature type="compositionally biased region" description="Basic and acidic residues" evidence="1">
    <location>
        <begin position="60"/>
        <end position="80"/>
    </location>
</feature>
<organism evidence="2">
    <name type="scientific">Drosophila melanogaster</name>
    <name type="common">Fruit fly</name>
    <dbReference type="NCBI Taxonomy" id="7227"/>
    <lineage>
        <taxon>Eukaryota</taxon>
        <taxon>Metazoa</taxon>
        <taxon>Ecdysozoa</taxon>
        <taxon>Arthropoda</taxon>
        <taxon>Hexapoda</taxon>
        <taxon>Insecta</taxon>
        <taxon>Pterygota</taxon>
        <taxon>Neoptera</taxon>
        <taxon>Endopterygota</taxon>
        <taxon>Diptera</taxon>
        <taxon>Brachycera</taxon>
        <taxon>Muscomorpha</taxon>
        <taxon>Ephydroidea</taxon>
        <taxon>Drosophilidae</taxon>
        <taxon>Drosophila</taxon>
        <taxon>Sophophora</taxon>
    </lineage>
</organism>
<name>Q6ILC3_DROME</name>
<dbReference type="AlphaFoldDB" id="Q6ILC3"/>
<gene>
    <name evidence="2" type="ORF">HDC09785</name>
</gene>
<proteinExistence type="predicted"/>
<evidence type="ECO:0000256" key="1">
    <source>
        <dbReference type="SAM" id="MobiDB-lite"/>
    </source>
</evidence>
<protein>
    <submittedName>
        <fullName evidence="2">HDC09785</fullName>
    </submittedName>
</protein>
<sequence length="232" mass="25173">MQSTRIPVIQRIHPGQRYLARKSGSSSSSSSLDSHVLCQPKHNAYATLHSNNYMPLDTETDSRGQKTVGNERTDEKPVDTVETRARVQSLGPAGGSTDSVTFPLLTTIADCDSDAFPESSAPAADDDVGRYGDSGFGVVGSWGMVGYALATTVQMAAVDEIMLFSWRPGDRRRLPSLRTTSCHREVFMCSCCNASGTQNRLPQDVSCCSRTCLLLSPVNFMHTAPLLEIFTT</sequence>
<dbReference type="EMBL" id="BK002093">
    <property type="protein sequence ID" value="DAA02938.1"/>
    <property type="molecule type" value="Genomic_DNA"/>
</dbReference>
<feature type="region of interest" description="Disordered" evidence="1">
    <location>
        <begin position="53"/>
        <end position="80"/>
    </location>
</feature>
<reference evidence="2" key="1">
    <citation type="journal article" date="2003" name="Genome Biol.">
        <title>An integrated gene annotation and transcriptional profiling approach towards the full gene content of the Drosophila genome.</title>
        <authorList>
            <person name="Hild M."/>
            <person name="Beckmann B."/>
            <person name="Haas S.A."/>
            <person name="Koch B."/>
            <person name="Solovyev V."/>
            <person name="Busold C."/>
            <person name="Fellenberg K."/>
            <person name="Boutros M."/>
            <person name="Vingron M."/>
            <person name="Sauer F."/>
            <person name="Hoheisel J.D."/>
            <person name="Paro R."/>
        </authorList>
    </citation>
    <scope>NUCLEOTIDE SEQUENCE</scope>
</reference>
<evidence type="ECO:0000313" key="2">
    <source>
        <dbReference type="EMBL" id="DAA02938.1"/>
    </source>
</evidence>
<accession>Q6ILC3</accession>